<dbReference type="OrthoDB" id="10338242at2759"/>
<comment type="caution">
    <text evidence="2">The sequence shown here is derived from an EMBL/GenBank/DDBJ whole genome shotgun (WGS) entry which is preliminary data.</text>
</comment>
<evidence type="ECO:0000313" key="3">
    <source>
        <dbReference type="Proteomes" id="UP000246991"/>
    </source>
</evidence>
<accession>A0A317T2D3</accession>
<feature type="coiled-coil region" evidence="1">
    <location>
        <begin position="74"/>
        <end position="122"/>
    </location>
</feature>
<reference evidence="2 3" key="1">
    <citation type="submission" date="2018-03" db="EMBL/GenBank/DDBJ databases">
        <title>Genomes of Pezizomycetes fungi and the evolution of truffles.</title>
        <authorList>
            <person name="Murat C."/>
            <person name="Payen T."/>
            <person name="Noel B."/>
            <person name="Kuo A."/>
            <person name="Martin F.M."/>
        </authorList>
    </citation>
    <scope>NUCLEOTIDE SEQUENCE [LARGE SCALE GENOMIC DNA]</scope>
    <source>
        <strain evidence="2">091103-1</strain>
    </source>
</reference>
<dbReference type="AlphaFoldDB" id="A0A317T2D3"/>
<name>A0A317T2D3_9PEZI</name>
<dbReference type="EMBL" id="PYWC01000001">
    <property type="protein sequence ID" value="PWW80853.1"/>
    <property type="molecule type" value="Genomic_DNA"/>
</dbReference>
<evidence type="ECO:0000313" key="2">
    <source>
        <dbReference type="EMBL" id="PWW80853.1"/>
    </source>
</evidence>
<dbReference type="Proteomes" id="UP000246991">
    <property type="component" value="Unassembled WGS sequence"/>
</dbReference>
<keyword evidence="3" id="KW-1185">Reference proteome</keyword>
<evidence type="ECO:0000256" key="1">
    <source>
        <dbReference type="SAM" id="Coils"/>
    </source>
</evidence>
<proteinExistence type="predicted"/>
<organism evidence="2 3">
    <name type="scientific">Tuber magnatum</name>
    <name type="common">white Piedmont truffle</name>
    <dbReference type="NCBI Taxonomy" id="42249"/>
    <lineage>
        <taxon>Eukaryota</taxon>
        <taxon>Fungi</taxon>
        <taxon>Dikarya</taxon>
        <taxon>Ascomycota</taxon>
        <taxon>Pezizomycotina</taxon>
        <taxon>Pezizomycetes</taxon>
        <taxon>Pezizales</taxon>
        <taxon>Tuberaceae</taxon>
        <taxon>Tuber</taxon>
    </lineage>
</organism>
<gene>
    <name evidence="2" type="ORF">C7212DRAFT_361344</name>
</gene>
<keyword evidence="1" id="KW-0175">Coiled coil</keyword>
<protein>
    <submittedName>
        <fullName evidence="2">Uncharacterized protein</fullName>
    </submittedName>
</protein>
<sequence>MSGLDTQIIIFSDGPRNKANKIRGALRDLFGEEARVKGIADPIDQAQAREFLRFVVPEIEGAYDLRVYTTLEELRQTEKTLQKTQSMHQQAQEGLLRTQLSLQRTEEKLEKSEKLLRHTIDTRERALEEIRSLFAKFSVNPESTIRGILGG</sequence>